<sequence length="226" mass="24636">MAELIAFSEAARNGNVLNDSWSEFFPLGITQSIYLLSLSSLTKIATKTLYRSNIWNYAIEEQSYPNPIADKNENATQKSVSDDSEFHDLLKWAFNQLEAQNGPSSQSDGQASLLDSRVDTDQSNNDVSQSIHTSETKAAILSDSGSTPGLTTGSSTSPENSSLPTPPYINDGIPQALSCAFNQFEGSHESCLHPSGSSNTLSLLSHDERSRSRGRRSPTLWLKRMG</sequence>
<keyword evidence="3" id="KW-1185">Reference proteome</keyword>
<feature type="region of interest" description="Disordered" evidence="1">
    <location>
        <begin position="100"/>
        <end position="169"/>
    </location>
</feature>
<reference evidence="2 3" key="1">
    <citation type="submission" date="2014-04" db="EMBL/GenBank/DDBJ databases">
        <title>Evolutionary Origins and Diversification of the Mycorrhizal Mutualists.</title>
        <authorList>
            <consortium name="DOE Joint Genome Institute"/>
            <consortium name="Mycorrhizal Genomics Consortium"/>
            <person name="Kohler A."/>
            <person name="Kuo A."/>
            <person name="Nagy L.G."/>
            <person name="Floudas D."/>
            <person name="Copeland A."/>
            <person name="Barry K.W."/>
            <person name="Cichocki N."/>
            <person name="Veneault-Fourrey C."/>
            <person name="LaButti K."/>
            <person name="Lindquist E.A."/>
            <person name="Lipzen A."/>
            <person name="Lundell T."/>
            <person name="Morin E."/>
            <person name="Murat C."/>
            <person name="Riley R."/>
            <person name="Ohm R."/>
            <person name="Sun H."/>
            <person name="Tunlid A."/>
            <person name="Henrissat B."/>
            <person name="Grigoriev I.V."/>
            <person name="Hibbett D.S."/>
            <person name="Martin F."/>
        </authorList>
    </citation>
    <scope>NUCLEOTIDE SEQUENCE [LARGE SCALE GENOMIC DNA]</scope>
    <source>
        <strain evidence="2 3">FD-317 M1</strain>
    </source>
</reference>
<dbReference type="EMBL" id="KN834784">
    <property type="protein sequence ID" value="KIK58592.1"/>
    <property type="molecule type" value="Genomic_DNA"/>
</dbReference>
<feature type="compositionally biased region" description="Low complexity" evidence="1">
    <location>
        <begin position="141"/>
        <end position="158"/>
    </location>
</feature>
<evidence type="ECO:0000256" key="1">
    <source>
        <dbReference type="SAM" id="MobiDB-lite"/>
    </source>
</evidence>
<name>A0A0D0CJM5_9AGAR</name>
<feature type="compositionally biased region" description="Polar residues" evidence="1">
    <location>
        <begin position="100"/>
        <end position="110"/>
    </location>
</feature>
<organism evidence="2 3">
    <name type="scientific">Collybiopsis luxurians FD-317 M1</name>
    <dbReference type="NCBI Taxonomy" id="944289"/>
    <lineage>
        <taxon>Eukaryota</taxon>
        <taxon>Fungi</taxon>
        <taxon>Dikarya</taxon>
        <taxon>Basidiomycota</taxon>
        <taxon>Agaricomycotina</taxon>
        <taxon>Agaricomycetes</taxon>
        <taxon>Agaricomycetidae</taxon>
        <taxon>Agaricales</taxon>
        <taxon>Marasmiineae</taxon>
        <taxon>Omphalotaceae</taxon>
        <taxon>Collybiopsis</taxon>
        <taxon>Collybiopsis luxurians</taxon>
    </lineage>
</organism>
<feature type="compositionally biased region" description="Polar residues" evidence="1">
    <location>
        <begin position="121"/>
        <end position="133"/>
    </location>
</feature>
<evidence type="ECO:0000313" key="3">
    <source>
        <dbReference type="Proteomes" id="UP000053593"/>
    </source>
</evidence>
<feature type="region of interest" description="Disordered" evidence="1">
    <location>
        <begin position="188"/>
        <end position="226"/>
    </location>
</feature>
<protein>
    <submittedName>
        <fullName evidence="2">Uncharacterized protein</fullName>
    </submittedName>
</protein>
<dbReference type="Proteomes" id="UP000053593">
    <property type="component" value="Unassembled WGS sequence"/>
</dbReference>
<proteinExistence type="predicted"/>
<dbReference type="HOGENOM" id="CLU_1224894_0_0_1"/>
<dbReference type="AlphaFoldDB" id="A0A0D0CJM5"/>
<accession>A0A0D0CJM5</accession>
<evidence type="ECO:0000313" key="2">
    <source>
        <dbReference type="EMBL" id="KIK58592.1"/>
    </source>
</evidence>
<gene>
    <name evidence="2" type="ORF">GYMLUDRAFT_692821</name>
</gene>